<evidence type="ECO:0000256" key="2">
    <source>
        <dbReference type="ARBA" id="ARBA00001974"/>
    </source>
</evidence>
<dbReference type="InterPro" id="IPR013785">
    <property type="entry name" value="Aldolase_TIM"/>
</dbReference>
<dbReference type="Gene3D" id="3.30.70.20">
    <property type="match status" value="1"/>
</dbReference>
<keyword evidence="6 16" id="KW-0285">Flavoprotein</keyword>
<evidence type="ECO:0000256" key="15">
    <source>
        <dbReference type="ARBA" id="ARBA00023014"/>
    </source>
</evidence>
<keyword evidence="12 16" id="KW-0521">NADP</keyword>
<keyword evidence="14 16" id="KW-0408">Iron</keyword>
<dbReference type="FunFam" id="3.30.70.20:FF:000023">
    <property type="entry name" value="Dihydropyrimidine dehydrogenase [NADP(+)]"/>
    <property type="match status" value="1"/>
</dbReference>
<keyword evidence="19" id="KW-1185">Reference proteome</keyword>
<keyword evidence="7 16" id="KW-0288">FMN</keyword>
<dbReference type="EC" id="1.3.1.2" evidence="16"/>
<dbReference type="InterPro" id="IPR036979">
    <property type="entry name" value="CM_dom_sf"/>
</dbReference>
<dbReference type="PANTHER" id="PTHR43073:SF2">
    <property type="entry name" value="DIHYDROPYRIMIDINE DEHYDROGENASE [NADP(+)]"/>
    <property type="match status" value="1"/>
</dbReference>
<keyword evidence="9" id="KW-0677">Repeat</keyword>
<dbReference type="FunFam" id="3.20.20.70:FF:000027">
    <property type="entry name" value="Dihydropyrimidine dehydrogenase [NADP(+)]"/>
    <property type="match status" value="1"/>
</dbReference>
<evidence type="ECO:0000313" key="19">
    <source>
        <dbReference type="Proteomes" id="UP000605970"/>
    </source>
</evidence>
<evidence type="ECO:0000256" key="1">
    <source>
        <dbReference type="ARBA" id="ARBA00001917"/>
    </source>
</evidence>
<dbReference type="OrthoDB" id="4327079at2759"/>
<dbReference type="Pfam" id="PF14697">
    <property type="entry name" value="Fer4_21"/>
    <property type="match status" value="1"/>
</dbReference>
<dbReference type="GO" id="GO:0006212">
    <property type="term" value="P:uracil catabolic process"/>
    <property type="evidence" value="ECO:0007669"/>
    <property type="project" value="TreeGrafter"/>
</dbReference>
<evidence type="ECO:0000256" key="9">
    <source>
        <dbReference type="ARBA" id="ARBA00022737"/>
    </source>
</evidence>
<dbReference type="Proteomes" id="UP000605970">
    <property type="component" value="Unassembled WGS sequence"/>
</dbReference>
<comment type="cofactor">
    <cofactor evidence="16">
        <name>[4Fe-4S] cluster</name>
        <dbReference type="ChEBI" id="CHEBI:49883"/>
    </cofactor>
    <text evidence="16">Binds 4 [4Fe-4S] clusters. Contains approximately 16 iron atoms per subunit.</text>
</comment>
<protein>
    <recommendedName>
        <fullName evidence="16">Dihydropyrimidine dehydrogenase [NADP(+)]</fullName>
        <shortName evidence="16">DHPDHase</shortName>
        <shortName evidence="16">DPD</shortName>
        <ecNumber evidence="16">1.3.1.2</ecNumber>
    </recommendedName>
    <alternativeName>
        <fullName evidence="16">Dihydrothymine dehydrogenase</fullName>
    </alternativeName>
    <alternativeName>
        <fullName evidence="16">Dihydrouracil dehydrogenase</fullName>
    </alternativeName>
</protein>
<dbReference type="EMBL" id="JABEBT010000129">
    <property type="protein sequence ID" value="KAF7630828.1"/>
    <property type="molecule type" value="Genomic_DNA"/>
</dbReference>
<dbReference type="InterPro" id="IPR017900">
    <property type="entry name" value="4Fe4S_Fe_S_CS"/>
</dbReference>
<keyword evidence="15" id="KW-0411">Iron-sulfur</keyword>
<dbReference type="PROSITE" id="PS00198">
    <property type="entry name" value="4FE4S_FER_1"/>
    <property type="match status" value="1"/>
</dbReference>
<feature type="domain" description="4Fe-4S ferredoxin-type" evidence="17">
    <location>
        <begin position="897"/>
        <end position="927"/>
    </location>
</feature>
<dbReference type="PANTHER" id="PTHR43073">
    <property type="entry name" value="DIHYDROPYRIMIDINE DEHYDROGENASE [NADP(+)]"/>
    <property type="match status" value="1"/>
</dbReference>
<dbReference type="InterPro" id="IPR028261">
    <property type="entry name" value="DPD_II"/>
</dbReference>
<dbReference type="GO" id="GO:0006210">
    <property type="term" value="P:thymine catabolic process"/>
    <property type="evidence" value="ECO:0007669"/>
    <property type="project" value="TreeGrafter"/>
</dbReference>
<dbReference type="AlphaFoldDB" id="A0A8S9ZED9"/>
<dbReference type="InterPro" id="IPR023753">
    <property type="entry name" value="FAD/NAD-binding_dom"/>
</dbReference>
<sequence>MGIHKGEYTKDSPDIESLLELNPKVQLNATIKPSYETKLEKHKWKRNTNKSWLLVLHNWILNPFISCIANKNYYGAAKIIFSDNPLGLTCGMVCPTSDLCVGSCNLYATEEGPINIGGLQQFATEVFMKMNIRQIVNPKIIKNRNLGHKEPIALVGCGPASISCATFLARLGYTDLRIYEKEEYLGGLSSSEIPQYRLPYNVVDFEIQLAKDLGIKVIIKGRQLHRNDLTLEKFKDEGCNAVFIGIGLPEPKRASIFEGLTPQNGFYTSKEFLPLVSIASKKGMVNNSCSSCSCSKTADKLPKLNGRVLVLGAGDTAFDCATSALRCGAKKVTVVFRKGFTAIRAVPEEMEAAREEKCEFMPFMSPKKINIREGRIVSIEFAKMEQELYGQWVEDLDQKLTLRADWIISAFGSDLINIDVKEALKPLLFDKNGIPIVNSKTQQSSENWVFLGGDVAGVAETTVESIDLSVEMCGIHFEHPFGLASAPPTTTGAMCRRALEQGWSFVLTKTYGLDKDLVTNVSPRIVRGTTSGPIYGPGQGSFLNIELISEKTVEYWLECIKELKRDFPTKIVIASIMASYDKEDWTELAIRSEAAGADALELNLSCPHGMGERGMGLACGQDPEMVKQISQWVRNAVKIPFFPKMTPNITDIRKIALAAKQGGADGVTATNTVSGLMSLRSDSTAWPNVGKNKLTTYGGVSGNAIRPISLRAVSAIANELPGFPILATGGIDSAEAGLQFLNAGASVLQVCSAVQNQDFTLVQDYCTGLRTLLYLHGIDALSDWNGQSPPIEKHQKGKPLLLKNEHLPALGNFRERRYKLEKNLLNEIKENEVFFIKRPDNQPKNIPKIKELIGTALEKVGAYNDLDNSQQVVALIDDDLCINCGKCYMTCNDSDSHLAFVNEENCTGCTLCHSVCPIPDCIKMVPKQIPHCINRGIPPKEAKREVINNIKIKDGGRVLLKKLENLINLVDTRLDVVEKMSIYKYLEGLSVRSVVSEYGFLYNAYTVANNSHVLNFMLEAYFKLWSTYGGPQEIITYQDYLNVIAPSLEKITQTLVKSLKEIEPITYTKQCPRLLQKAKANLLQQNKIDNYLAPARAESLYVALGSICNIPNRNK</sequence>
<dbReference type="SUPFAM" id="SSF54862">
    <property type="entry name" value="4Fe-4S ferredoxins"/>
    <property type="match status" value="1"/>
</dbReference>
<dbReference type="CDD" id="cd02940">
    <property type="entry name" value="DHPD_FMN"/>
    <property type="match status" value="1"/>
</dbReference>
<evidence type="ECO:0000256" key="12">
    <source>
        <dbReference type="ARBA" id="ARBA00022857"/>
    </source>
</evidence>
<keyword evidence="13 16" id="KW-0560">Oxidoreductase</keyword>
<evidence type="ECO:0000256" key="7">
    <source>
        <dbReference type="ARBA" id="ARBA00022643"/>
    </source>
</evidence>
<dbReference type="GO" id="GO:0005829">
    <property type="term" value="C:cytosol"/>
    <property type="evidence" value="ECO:0007669"/>
    <property type="project" value="TreeGrafter"/>
</dbReference>
<dbReference type="Pfam" id="PF01180">
    <property type="entry name" value="DHO_dh"/>
    <property type="match status" value="1"/>
</dbReference>
<dbReference type="Gene3D" id="3.20.20.70">
    <property type="entry name" value="Aldolase class I"/>
    <property type="match status" value="1"/>
</dbReference>
<evidence type="ECO:0000256" key="4">
    <source>
        <dbReference type="ARBA" id="ARBA00010804"/>
    </source>
</evidence>
<keyword evidence="10" id="KW-0547">Nucleotide-binding</keyword>
<dbReference type="Gene3D" id="3.50.50.60">
    <property type="entry name" value="FAD/NAD(P)-binding domain"/>
    <property type="match status" value="2"/>
</dbReference>
<dbReference type="GO" id="GO:0046417">
    <property type="term" value="P:chorismate metabolic process"/>
    <property type="evidence" value="ECO:0007669"/>
    <property type="project" value="InterPro"/>
</dbReference>
<dbReference type="SUPFAM" id="SSF51395">
    <property type="entry name" value="FMN-linked oxidoreductases"/>
    <property type="match status" value="1"/>
</dbReference>
<dbReference type="GO" id="GO:0017113">
    <property type="term" value="F:dihydropyrimidine dehydrogenase (NADP+) activity"/>
    <property type="evidence" value="ECO:0007669"/>
    <property type="project" value="UniProtKB-EC"/>
</dbReference>
<dbReference type="GO" id="GO:0046872">
    <property type="term" value="F:metal ion binding"/>
    <property type="evidence" value="ECO:0007669"/>
    <property type="project" value="UniProtKB-KW"/>
</dbReference>
<dbReference type="Pfam" id="PF07992">
    <property type="entry name" value="Pyr_redox_2"/>
    <property type="match status" value="1"/>
</dbReference>
<dbReference type="InterPro" id="IPR017896">
    <property type="entry name" value="4Fe4S_Fe-S-bd"/>
</dbReference>
<dbReference type="SUPFAM" id="SSF46548">
    <property type="entry name" value="alpha-helical ferredoxin"/>
    <property type="match status" value="1"/>
</dbReference>
<proteinExistence type="inferred from homology"/>
<dbReference type="InterPro" id="IPR036188">
    <property type="entry name" value="FAD/NAD-bd_sf"/>
</dbReference>
<dbReference type="PROSITE" id="PS51379">
    <property type="entry name" value="4FE4S_FER_2"/>
    <property type="match status" value="2"/>
</dbReference>
<evidence type="ECO:0000256" key="6">
    <source>
        <dbReference type="ARBA" id="ARBA00022630"/>
    </source>
</evidence>
<accession>A0A8S9ZED9</accession>
<comment type="function">
    <text evidence="16">Involved in pyrimidine base degradation. Catalyzes the reduction of uracil and thymine.</text>
</comment>
<evidence type="ECO:0000259" key="17">
    <source>
        <dbReference type="PROSITE" id="PS51379"/>
    </source>
</evidence>
<dbReference type="SUPFAM" id="SSF51971">
    <property type="entry name" value="Nucleotide-binding domain"/>
    <property type="match status" value="1"/>
</dbReference>
<comment type="cofactor">
    <cofactor evidence="1 16">
        <name>FMN</name>
        <dbReference type="ChEBI" id="CHEBI:58210"/>
    </cofactor>
</comment>
<keyword evidence="8" id="KW-0479">Metal-binding</keyword>
<evidence type="ECO:0000256" key="8">
    <source>
        <dbReference type="ARBA" id="ARBA00022723"/>
    </source>
</evidence>
<comment type="cofactor">
    <cofactor evidence="2 16">
        <name>FAD</name>
        <dbReference type="ChEBI" id="CHEBI:57692"/>
    </cofactor>
</comment>
<gene>
    <name evidence="18" type="ORF">Mgra_00008926</name>
</gene>
<dbReference type="Gene3D" id="1.10.1060.10">
    <property type="entry name" value="Alpha-helical ferredoxin"/>
    <property type="match status" value="1"/>
</dbReference>
<evidence type="ECO:0000256" key="13">
    <source>
        <dbReference type="ARBA" id="ARBA00023002"/>
    </source>
</evidence>
<dbReference type="Pfam" id="PF14691">
    <property type="entry name" value="Fer4_20"/>
    <property type="match status" value="1"/>
</dbReference>
<evidence type="ECO:0000256" key="3">
    <source>
        <dbReference type="ARBA" id="ARBA00004668"/>
    </source>
</evidence>
<comment type="catalytic activity">
    <reaction evidence="16">
        <text>5,6-dihydrouracil + NADP(+) = uracil + NADPH + H(+)</text>
        <dbReference type="Rhea" id="RHEA:18093"/>
        <dbReference type="ChEBI" id="CHEBI:15378"/>
        <dbReference type="ChEBI" id="CHEBI:15901"/>
        <dbReference type="ChEBI" id="CHEBI:17568"/>
        <dbReference type="ChEBI" id="CHEBI:57783"/>
        <dbReference type="ChEBI" id="CHEBI:58349"/>
        <dbReference type="EC" id="1.3.1.2"/>
    </reaction>
</comment>
<comment type="caution">
    <text evidence="18">The sequence shown here is derived from an EMBL/GenBank/DDBJ whole genome shotgun (WGS) entry which is preliminary data.</text>
</comment>
<name>A0A8S9ZED9_9BILA</name>
<feature type="domain" description="4Fe-4S ferredoxin-type" evidence="17">
    <location>
        <begin position="872"/>
        <end position="891"/>
    </location>
</feature>
<dbReference type="GO" id="GO:0050661">
    <property type="term" value="F:NADP binding"/>
    <property type="evidence" value="ECO:0007669"/>
    <property type="project" value="TreeGrafter"/>
</dbReference>
<dbReference type="Gene3D" id="1.20.59.10">
    <property type="entry name" value="Chorismate mutase"/>
    <property type="match status" value="1"/>
</dbReference>
<comment type="pathway">
    <text evidence="3 16">Amino-acid biosynthesis; beta-alanine biosynthesis.</text>
</comment>
<comment type="similarity">
    <text evidence="4 16">Belongs to the dihydropyrimidine dehydrogenase family.</text>
</comment>
<keyword evidence="11 16" id="KW-0274">FAD</keyword>
<organism evidence="18 19">
    <name type="scientific">Meloidogyne graminicola</name>
    <dbReference type="NCBI Taxonomy" id="189291"/>
    <lineage>
        <taxon>Eukaryota</taxon>
        <taxon>Metazoa</taxon>
        <taxon>Ecdysozoa</taxon>
        <taxon>Nematoda</taxon>
        <taxon>Chromadorea</taxon>
        <taxon>Rhabditida</taxon>
        <taxon>Tylenchina</taxon>
        <taxon>Tylenchomorpha</taxon>
        <taxon>Tylenchoidea</taxon>
        <taxon>Meloidogynidae</taxon>
        <taxon>Meloidogyninae</taxon>
        <taxon>Meloidogyne</taxon>
    </lineage>
</organism>
<evidence type="ECO:0000256" key="10">
    <source>
        <dbReference type="ARBA" id="ARBA00022741"/>
    </source>
</evidence>
<dbReference type="InterPro" id="IPR009051">
    <property type="entry name" value="Helical_ferredxn"/>
</dbReference>
<evidence type="ECO:0000313" key="18">
    <source>
        <dbReference type="EMBL" id="KAF7630828.1"/>
    </source>
</evidence>
<evidence type="ECO:0000256" key="11">
    <source>
        <dbReference type="ARBA" id="ARBA00022827"/>
    </source>
</evidence>
<dbReference type="GO" id="GO:0051539">
    <property type="term" value="F:4 iron, 4 sulfur cluster binding"/>
    <property type="evidence" value="ECO:0007669"/>
    <property type="project" value="UniProtKB-KW"/>
</dbReference>
<dbReference type="InterPro" id="IPR005720">
    <property type="entry name" value="Dihydroorotate_DH_cat"/>
</dbReference>
<reference evidence="18" key="1">
    <citation type="journal article" date="2020" name="Ecol. Evol.">
        <title>Genome structure and content of the rice root-knot nematode (Meloidogyne graminicola).</title>
        <authorList>
            <person name="Phan N.T."/>
            <person name="Danchin E.G.J."/>
            <person name="Klopp C."/>
            <person name="Perfus-Barbeoch L."/>
            <person name="Kozlowski D.K."/>
            <person name="Koutsovoulos G.D."/>
            <person name="Lopez-Roques C."/>
            <person name="Bouchez O."/>
            <person name="Zahm M."/>
            <person name="Besnard G."/>
            <person name="Bellafiore S."/>
        </authorList>
    </citation>
    <scope>NUCLEOTIDE SEQUENCE</scope>
    <source>
        <strain evidence="18">VN-18</strain>
    </source>
</reference>
<evidence type="ECO:0000256" key="5">
    <source>
        <dbReference type="ARBA" id="ARBA00022485"/>
    </source>
</evidence>
<keyword evidence="5 16" id="KW-0004">4Fe-4S</keyword>
<dbReference type="FunFam" id="3.50.50.60:FF:000061">
    <property type="entry name" value="Dihydropyrimidine dehydrogenase [NADP(+)]"/>
    <property type="match status" value="1"/>
</dbReference>
<evidence type="ECO:0000256" key="14">
    <source>
        <dbReference type="ARBA" id="ARBA00023004"/>
    </source>
</evidence>
<dbReference type="PRINTS" id="PR00419">
    <property type="entry name" value="ADXRDTASE"/>
</dbReference>
<evidence type="ECO:0000256" key="16">
    <source>
        <dbReference type="RuleBase" id="RU364041"/>
    </source>
</evidence>
<dbReference type="GO" id="GO:0002058">
    <property type="term" value="F:uracil binding"/>
    <property type="evidence" value="ECO:0007669"/>
    <property type="project" value="TreeGrafter"/>
</dbReference>